<keyword evidence="4" id="KW-1185">Reference proteome</keyword>
<dbReference type="SUPFAM" id="SSF141371">
    <property type="entry name" value="PilZ domain-like"/>
    <property type="match status" value="1"/>
</dbReference>
<dbReference type="Pfam" id="PF07238">
    <property type="entry name" value="PilZ"/>
    <property type="match status" value="1"/>
</dbReference>
<sequence length="155" mass="16010">MSIAAQIFVSGRAESRIPVTVDGTLRGDVGDPLDVEVEDISSSGFRARVPVALDVGEVISIGIAGLGTRPARVVRSDGRSVGCQFFARLPGDFDARIAGAASQVVVPVQTPAYRTPAPATVAVGDDRLPMPVRVATIVGLSSLGWAAIYALIALI</sequence>
<evidence type="ECO:0000313" key="4">
    <source>
        <dbReference type="Proteomes" id="UP001597283"/>
    </source>
</evidence>
<comment type="caution">
    <text evidence="3">The sequence shown here is derived from an EMBL/GenBank/DDBJ whole genome shotgun (WGS) entry which is preliminary data.</text>
</comment>
<dbReference type="RefSeq" id="WP_380938844.1">
    <property type="nucleotide sequence ID" value="NZ_JBHUFC010000002.1"/>
</dbReference>
<reference evidence="4" key="1">
    <citation type="journal article" date="2019" name="Int. J. Syst. Evol. Microbiol.">
        <title>The Global Catalogue of Microorganisms (GCM) 10K type strain sequencing project: providing services to taxonomists for standard genome sequencing and annotation.</title>
        <authorList>
            <consortium name="The Broad Institute Genomics Platform"/>
            <consortium name="The Broad Institute Genome Sequencing Center for Infectious Disease"/>
            <person name="Wu L."/>
            <person name="Ma J."/>
        </authorList>
    </citation>
    <scope>NUCLEOTIDE SEQUENCE [LARGE SCALE GENOMIC DNA]</scope>
    <source>
        <strain evidence="4">Q85</strain>
    </source>
</reference>
<keyword evidence="1" id="KW-0472">Membrane</keyword>
<protein>
    <submittedName>
        <fullName evidence="3">PilZ domain-containing protein</fullName>
    </submittedName>
</protein>
<keyword evidence="1" id="KW-0812">Transmembrane</keyword>
<organism evidence="3 4">
    <name type="scientific">Sphingomonas floccifaciens</name>
    <dbReference type="NCBI Taxonomy" id="1844115"/>
    <lineage>
        <taxon>Bacteria</taxon>
        <taxon>Pseudomonadati</taxon>
        <taxon>Pseudomonadota</taxon>
        <taxon>Alphaproteobacteria</taxon>
        <taxon>Sphingomonadales</taxon>
        <taxon>Sphingomonadaceae</taxon>
        <taxon>Sphingomonas</taxon>
    </lineage>
</organism>
<gene>
    <name evidence="3" type="ORF">ACFSC3_03630</name>
</gene>
<evidence type="ECO:0000313" key="3">
    <source>
        <dbReference type="EMBL" id="MFD1786657.1"/>
    </source>
</evidence>
<keyword evidence="1" id="KW-1133">Transmembrane helix</keyword>
<dbReference type="Proteomes" id="UP001597283">
    <property type="component" value="Unassembled WGS sequence"/>
</dbReference>
<feature type="domain" description="PilZ" evidence="2">
    <location>
        <begin position="12"/>
        <end position="90"/>
    </location>
</feature>
<proteinExistence type="predicted"/>
<accession>A0ABW4N911</accession>
<dbReference type="InterPro" id="IPR009875">
    <property type="entry name" value="PilZ_domain"/>
</dbReference>
<evidence type="ECO:0000259" key="2">
    <source>
        <dbReference type="Pfam" id="PF07238"/>
    </source>
</evidence>
<feature type="transmembrane region" description="Helical" evidence="1">
    <location>
        <begin position="134"/>
        <end position="154"/>
    </location>
</feature>
<dbReference type="EMBL" id="JBHUFC010000002">
    <property type="protein sequence ID" value="MFD1786657.1"/>
    <property type="molecule type" value="Genomic_DNA"/>
</dbReference>
<name>A0ABW4N911_9SPHN</name>
<dbReference type="Gene3D" id="2.40.10.220">
    <property type="entry name" value="predicted glycosyltransferase like domains"/>
    <property type="match status" value="1"/>
</dbReference>
<evidence type="ECO:0000256" key="1">
    <source>
        <dbReference type="SAM" id="Phobius"/>
    </source>
</evidence>